<dbReference type="PANTHER" id="PTHR47634:SF9">
    <property type="entry name" value="PROTEIN KINASE DOMAIN-CONTAINING PROTEIN-RELATED"/>
    <property type="match status" value="1"/>
</dbReference>
<keyword evidence="3" id="KW-0808">Transferase</keyword>
<dbReference type="Pfam" id="PF00069">
    <property type="entry name" value="Pkinase"/>
    <property type="match status" value="1"/>
</dbReference>
<protein>
    <recommendedName>
        <fullName evidence="1">non-specific serine/threonine protein kinase</fullName>
        <ecNumber evidence="1">2.7.11.1</ecNumber>
    </recommendedName>
</protein>
<dbReference type="PROSITE" id="PS50011">
    <property type="entry name" value="PROTEIN_KINASE_DOM"/>
    <property type="match status" value="1"/>
</dbReference>
<keyword evidence="2" id="KW-0723">Serine/threonine-protein kinase</keyword>
<organism evidence="12 13">
    <name type="scientific">Rhypophila decipiens</name>
    <dbReference type="NCBI Taxonomy" id="261697"/>
    <lineage>
        <taxon>Eukaryota</taxon>
        <taxon>Fungi</taxon>
        <taxon>Dikarya</taxon>
        <taxon>Ascomycota</taxon>
        <taxon>Pezizomycotina</taxon>
        <taxon>Sordariomycetes</taxon>
        <taxon>Sordariomycetidae</taxon>
        <taxon>Sordariales</taxon>
        <taxon>Naviculisporaceae</taxon>
        <taxon>Rhypophila</taxon>
    </lineage>
</organism>
<accession>A0AAN6XWG5</accession>
<keyword evidence="6 9" id="KW-0067">ATP-binding</keyword>
<dbReference type="Gene3D" id="1.10.510.10">
    <property type="entry name" value="Transferase(Phosphotransferase) domain 1"/>
    <property type="match status" value="1"/>
</dbReference>
<keyword evidence="5 12" id="KW-0418">Kinase</keyword>
<evidence type="ECO:0000256" key="8">
    <source>
        <dbReference type="ARBA" id="ARBA00048679"/>
    </source>
</evidence>
<reference evidence="12" key="1">
    <citation type="journal article" date="2023" name="Mol. Phylogenet. Evol.">
        <title>Genome-scale phylogeny and comparative genomics of the fungal order Sordariales.</title>
        <authorList>
            <person name="Hensen N."/>
            <person name="Bonometti L."/>
            <person name="Westerberg I."/>
            <person name="Brannstrom I.O."/>
            <person name="Guillou S."/>
            <person name="Cros-Aarteil S."/>
            <person name="Calhoun S."/>
            <person name="Haridas S."/>
            <person name="Kuo A."/>
            <person name="Mondo S."/>
            <person name="Pangilinan J."/>
            <person name="Riley R."/>
            <person name="LaButti K."/>
            <person name="Andreopoulos B."/>
            <person name="Lipzen A."/>
            <person name="Chen C."/>
            <person name="Yan M."/>
            <person name="Daum C."/>
            <person name="Ng V."/>
            <person name="Clum A."/>
            <person name="Steindorff A."/>
            <person name="Ohm R.A."/>
            <person name="Martin F."/>
            <person name="Silar P."/>
            <person name="Natvig D.O."/>
            <person name="Lalanne C."/>
            <person name="Gautier V."/>
            <person name="Ament-Velasquez S.L."/>
            <person name="Kruys A."/>
            <person name="Hutchinson M.I."/>
            <person name="Powell A.J."/>
            <person name="Barry K."/>
            <person name="Miller A.N."/>
            <person name="Grigoriev I.V."/>
            <person name="Debuchy R."/>
            <person name="Gladieux P."/>
            <person name="Hiltunen Thoren M."/>
            <person name="Johannesson H."/>
        </authorList>
    </citation>
    <scope>NUCLEOTIDE SEQUENCE</scope>
    <source>
        <strain evidence="12">PSN293</strain>
    </source>
</reference>
<evidence type="ECO:0000256" key="5">
    <source>
        <dbReference type="ARBA" id="ARBA00022777"/>
    </source>
</evidence>
<evidence type="ECO:0000259" key="11">
    <source>
        <dbReference type="PROSITE" id="PS50011"/>
    </source>
</evidence>
<dbReference type="InterPro" id="IPR000719">
    <property type="entry name" value="Prot_kinase_dom"/>
</dbReference>
<evidence type="ECO:0000256" key="6">
    <source>
        <dbReference type="ARBA" id="ARBA00022840"/>
    </source>
</evidence>
<dbReference type="Proteomes" id="UP001301769">
    <property type="component" value="Unassembled WGS sequence"/>
</dbReference>
<dbReference type="GO" id="GO:0005634">
    <property type="term" value="C:nucleus"/>
    <property type="evidence" value="ECO:0007669"/>
    <property type="project" value="TreeGrafter"/>
</dbReference>
<keyword evidence="4 9" id="KW-0547">Nucleotide-binding</keyword>
<evidence type="ECO:0000256" key="2">
    <source>
        <dbReference type="ARBA" id="ARBA00022527"/>
    </source>
</evidence>
<evidence type="ECO:0000256" key="9">
    <source>
        <dbReference type="PROSITE-ProRule" id="PRU10141"/>
    </source>
</evidence>
<evidence type="ECO:0000256" key="4">
    <source>
        <dbReference type="ARBA" id="ARBA00022741"/>
    </source>
</evidence>
<feature type="compositionally biased region" description="Basic and acidic residues" evidence="10">
    <location>
        <begin position="359"/>
        <end position="376"/>
    </location>
</feature>
<evidence type="ECO:0000313" key="13">
    <source>
        <dbReference type="Proteomes" id="UP001301769"/>
    </source>
</evidence>
<comment type="catalytic activity">
    <reaction evidence="8">
        <text>L-seryl-[protein] + ATP = O-phospho-L-seryl-[protein] + ADP + H(+)</text>
        <dbReference type="Rhea" id="RHEA:17989"/>
        <dbReference type="Rhea" id="RHEA-COMP:9863"/>
        <dbReference type="Rhea" id="RHEA-COMP:11604"/>
        <dbReference type="ChEBI" id="CHEBI:15378"/>
        <dbReference type="ChEBI" id="CHEBI:29999"/>
        <dbReference type="ChEBI" id="CHEBI:30616"/>
        <dbReference type="ChEBI" id="CHEBI:83421"/>
        <dbReference type="ChEBI" id="CHEBI:456216"/>
        <dbReference type="EC" id="2.7.11.1"/>
    </reaction>
</comment>
<comment type="caution">
    <text evidence="12">The sequence shown here is derived from an EMBL/GenBank/DDBJ whole genome shotgun (WGS) entry which is preliminary data.</text>
</comment>
<sequence>MDLDHIEDPNDYHPGGLHPVHLGDKLNNRYRVAHKLGAGAFGTVWLCFDEEDSIWRAVKLLTAHGSTSSDPENKCLPELQAFHLLSSFTPEKLRENHIASPVSNFTIQGPNGTHLGLVYPLLGCQLQHIFSYLAASEGLLKEITFQVVQAMDFLHREAKLCHGDFRPANIMYHLAEGVDKWPEEKMLQVLGQPETAKVVPLTEGDMETEEREELDLGPGVPKYIVGAARFDYYSGALAASVAVSDFGVSFEAVNPPSQTRISPRYCAPEDIVGIAPPGFTTDVWALMVTILEIITETGLVHYDSGIDVLRELECIAGPMPENYRDAWRSRGQEFANGDDDPSLPATVEMWQYEEMCKHDDDLEGKPDDDGADKETRPPNANVRLARMVMGEKPTSLTQEMWDEVRRQDFKATGLLPKVVRQEREPSSGRTRYARPKNVWHKMDGKEAELLMDLLSSVFKWQPGDRPLTGEVLKHPWFDDVRPQTSVFEDVSLKPEEKMLVDGEEAVNTQATLLGSAVGALQHAVQSWRGCV</sequence>
<reference evidence="12" key="2">
    <citation type="submission" date="2023-05" db="EMBL/GenBank/DDBJ databases">
        <authorList>
            <consortium name="Lawrence Berkeley National Laboratory"/>
            <person name="Steindorff A."/>
            <person name="Hensen N."/>
            <person name="Bonometti L."/>
            <person name="Westerberg I."/>
            <person name="Brannstrom I.O."/>
            <person name="Guillou S."/>
            <person name="Cros-Aarteil S."/>
            <person name="Calhoun S."/>
            <person name="Haridas S."/>
            <person name="Kuo A."/>
            <person name="Mondo S."/>
            <person name="Pangilinan J."/>
            <person name="Riley R."/>
            <person name="Labutti K."/>
            <person name="Andreopoulos B."/>
            <person name="Lipzen A."/>
            <person name="Chen C."/>
            <person name="Yanf M."/>
            <person name="Daum C."/>
            <person name="Ng V."/>
            <person name="Clum A."/>
            <person name="Ohm R."/>
            <person name="Martin F."/>
            <person name="Silar P."/>
            <person name="Natvig D."/>
            <person name="Lalanne C."/>
            <person name="Gautier V."/>
            <person name="Ament-Velasquez S.L."/>
            <person name="Kruys A."/>
            <person name="Hutchinson M.I."/>
            <person name="Powell A.J."/>
            <person name="Barry K."/>
            <person name="Miller A.N."/>
            <person name="Grigoriev I.V."/>
            <person name="Debuchy R."/>
            <person name="Gladieux P."/>
            <person name="Thoren M.H."/>
            <person name="Johannesson H."/>
        </authorList>
    </citation>
    <scope>NUCLEOTIDE SEQUENCE</scope>
    <source>
        <strain evidence="12">PSN293</strain>
    </source>
</reference>
<dbReference type="GO" id="GO:0050684">
    <property type="term" value="P:regulation of mRNA processing"/>
    <property type="evidence" value="ECO:0007669"/>
    <property type="project" value="TreeGrafter"/>
</dbReference>
<dbReference type="EMBL" id="MU858269">
    <property type="protein sequence ID" value="KAK4207866.1"/>
    <property type="molecule type" value="Genomic_DNA"/>
</dbReference>
<dbReference type="SMART" id="SM00220">
    <property type="entry name" value="S_TKc"/>
    <property type="match status" value="1"/>
</dbReference>
<dbReference type="GO" id="GO:0000245">
    <property type="term" value="P:spliceosomal complex assembly"/>
    <property type="evidence" value="ECO:0007669"/>
    <property type="project" value="TreeGrafter"/>
</dbReference>
<feature type="domain" description="Protein kinase" evidence="11">
    <location>
        <begin position="30"/>
        <end position="477"/>
    </location>
</feature>
<comment type="catalytic activity">
    <reaction evidence="7">
        <text>L-threonyl-[protein] + ATP = O-phospho-L-threonyl-[protein] + ADP + H(+)</text>
        <dbReference type="Rhea" id="RHEA:46608"/>
        <dbReference type="Rhea" id="RHEA-COMP:11060"/>
        <dbReference type="Rhea" id="RHEA-COMP:11605"/>
        <dbReference type="ChEBI" id="CHEBI:15378"/>
        <dbReference type="ChEBI" id="CHEBI:30013"/>
        <dbReference type="ChEBI" id="CHEBI:30616"/>
        <dbReference type="ChEBI" id="CHEBI:61977"/>
        <dbReference type="ChEBI" id="CHEBI:456216"/>
        <dbReference type="EC" id="2.7.11.1"/>
    </reaction>
</comment>
<dbReference type="GO" id="GO:0005737">
    <property type="term" value="C:cytoplasm"/>
    <property type="evidence" value="ECO:0007669"/>
    <property type="project" value="TreeGrafter"/>
</dbReference>
<dbReference type="Gene3D" id="3.30.200.20">
    <property type="entry name" value="Phosphorylase Kinase, domain 1"/>
    <property type="match status" value="1"/>
</dbReference>
<evidence type="ECO:0000256" key="7">
    <source>
        <dbReference type="ARBA" id="ARBA00047899"/>
    </source>
</evidence>
<evidence type="ECO:0000256" key="3">
    <source>
        <dbReference type="ARBA" id="ARBA00022679"/>
    </source>
</evidence>
<feature type="region of interest" description="Disordered" evidence="10">
    <location>
        <begin position="359"/>
        <end position="379"/>
    </location>
</feature>
<dbReference type="GO" id="GO:0004674">
    <property type="term" value="F:protein serine/threonine kinase activity"/>
    <property type="evidence" value="ECO:0007669"/>
    <property type="project" value="UniProtKB-KW"/>
</dbReference>
<gene>
    <name evidence="12" type="ORF">QBC37DRAFT_297791</name>
</gene>
<dbReference type="EC" id="2.7.11.1" evidence="1"/>
<dbReference type="SUPFAM" id="SSF56112">
    <property type="entry name" value="Protein kinase-like (PK-like)"/>
    <property type="match status" value="1"/>
</dbReference>
<dbReference type="InterPro" id="IPR011009">
    <property type="entry name" value="Kinase-like_dom_sf"/>
</dbReference>
<dbReference type="PANTHER" id="PTHR47634">
    <property type="entry name" value="PROTEIN KINASE DOMAIN-CONTAINING PROTEIN-RELATED"/>
    <property type="match status" value="1"/>
</dbReference>
<evidence type="ECO:0000256" key="1">
    <source>
        <dbReference type="ARBA" id="ARBA00012513"/>
    </source>
</evidence>
<dbReference type="InterPro" id="IPR017441">
    <property type="entry name" value="Protein_kinase_ATP_BS"/>
</dbReference>
<dbReference type="GO" id="GO:0005524">
    <property type="term" value="F:ATP binding"/>
    <property type="evidence" value="ECO:0007669"/>
    <property type="project" value="UniProtKB-UniRule"/>
</dbReference>
<dbReference type="PROSITE" id="PS00107">
    <property type="entry name" value="PROTEIN_KINASE_ATP"/>
    <property type="match status" value="1"/>
</dbReference>
<dbReference type="AlphaFoldDB" id="A0AAN6XWG5"/>
<feature type="binding site" evidence="9">
    <location>
        <position position="59"/>
    </location>
    <ligand>
        <name>ATP</name>
        <dbReference type="ChEBI" id="CHEBI:30616"/>
    </ligand>
</feature>
<dbReference type="InterPro" id="IPR051334">
    <property type="entry name" value="SRPK"/>
</dbReference>
<name>A0AAN6XWG5_9PEZI</name>
<evidence type="ECO:0000256" key="10">
    <source>
        <dbReference type="SAM" id="MobiDB-lite"/>
    </source>
</evidence>
<evidence type="ECO:0000313" key="12">
    <source>
        <dbReference type="EMBL" id="KAK4207866.1"/>
    </source>
</evidence>
<keyword evidence="13" id="KW-1185">Reference proteome</keyword>
<proteinExistence type="predicted"/>